<evidence type="ECO:0000256" key="1">
    <source>
        <dbReference type="SAM" id="MobiDB-lite"/>
    </source>
</evidence>
<feature type="domain" description="Poly(A) RNA polymerase mitochondrial-like central palm" evidence="2">
    <location>
        <begin position="751"/>
        <end position="886"/>
    </location>
</feature>
<dbReference type="CDD" id="cd05402">
    <property type="entry name" value="NT_PAP_TUTase"/>
    <property type="match status" value="1"/>
</dbReference>
<dbReference type="GO" id="GO:0010605">
    <property type="term" value="P:negative regulation of macromolecule metabolic process"/>
    <property type="evidence" value="ECO:0007669"/>
    <property type="project" value="UniProtKB-ARBA"/>
</dbReference>
<dbReference type="Gene3D" id="3.30.460.10">
    <property type="entry name" value="Beta Polymerase, domain 2"/>
    <property type="match status" value="1"/>
</dbReference>
<dbReference type="GeneID" id="63831615"/>
<dbReference type="EMBL" id="KV427642">
    <property type="protein sequence ID" value="KZT03621.1"/>
    <property type="molecule type" value="Genomic_DNA"/>
</dbReference>
<feature type="compositionally biased region" description="Basic and acidic residues" evidence="1">
    <location>
        <begin position="1115"/>
        <end position="1124"/>
    </location>
</feature>
<feature type="region of interest" description="Disordered" evidence="1">
    <location>
        <begin position="1075"/>
        <end position="1142"/>
    </location>
</feature>
<feature type="compositionally biased region" description="Polar residues" evidence="1">
    <location>
        <begin position="706"/>
        <end position="716"/>
    </location>
</feature>
<feature type="compositionally biased region" description="Low complexity" evidence="1">
    <location>
        <begin position="692"/>
        <end position="702"/>
    </location>
</feature>
<feature type="compositionally biased region" description="Acidic residues" evidence="1">
    <location>
        <begin position="1075"/>
        <end position="1097"/>
    </location>
</feature>
<dbReference type="OrthoDB" id="2274644at2759"/>
<feature type="compositionally biased region" description="Basic and acidic residues" evidence="1">
    <location>
        <begin position="587"/>
        <end position="601"/>
    </location>
</feature>
<gene>
    <name evidence="3" type="ORF">LAESUDRAFT_814502</name>
</gene>
<proteinExistence type="predicted"/>
<evidence type="ECO:0000313" key="3">
    <source>
        <dbReference type="EMBL" id="KZT03621.1"/>
    </source>
</evidence>
<feature type="region of interest" description="Disordered" evidence="1">
    <location>
        <begin position="513"/>
        <end position="716"/>
    </location>
</feature>
<evidence type="ECO:0000259" key="2">
    <source>
        <dbReference type="Pfam" id="PF22600"/>
    </source>
</evidence>
<dbReference type="GO" id="GO:0031123">
    <property type="term" value="P:RNA 3'-end processing"/>
    <property type="evidence" value="ECO:0007669"/>
    <property type="project" value="TreeGrafter"/>
</dbReference>
<dbReference type="PANTHER" id="PTHR12271">
    <property type="entry name" value="POLY A POLYMERASE CID PAP -RELATED"/>
    <property type="match status" value="1"/>
</dbReference>
<dbReference type="SUPFAM" id="SSF81631">
    <property type="entry name" value="PAP/OAS1 substrate-binding domain"/>
    <property type="match status" value="2"/>
</dbReference>
<dbReference type="InterPro" id="IPR043519">
    <property type="entry name" value="NT_sf"/>
</dbReference>
<dbReference type="GO" id="GO:0016779">
    <property type="term" value="F:nucleotidyltransferase activity"/>
    <property type="evidence" value="ECO:0007669"/>
    <property type="project" value="UniProtKB-ARBA"/>
</dbReference>
<feature type="compositionally biased region" description="Basic residues" evidence="1">
    <location>
        <begin position="1276"/>
        <end position="1300"/>
    </location>
</feature>
<reference evidence="3 4" key="1">
    <citation type="journal article" date="2016" name="Mol. Biol. Evol.">
        <title>Comparative Genomics of Early-Diverging Mushroom-Forming Fungi Provides Insights into the Origins of Lignocellulose Decay Capabilities.</title>
        <authorList>
            <person name="Nagy L.G."/>
            <person name="Riley R."/>
            <person name="Tritt A."/>
            <person name="Adam C."/>
            <person name="Daum C."/>
            <person name="Floudas D."/>
            <person name="Sun H."/>
            <person name="Yadav J.S."/>
            <person name="Pangilinan J."/>
            <person name="Larsson K.H."/>
            <person name="Matsuura K."/>
            <person name="Barry K."/>
            <person name="Labutti K."/>
            <person name="Kuo R."/>
            <person name="Ohm R.A."/>
            <person name="Bhattacharya S.S."/>
            <person name="Shirouzu T."/>
            <person name="Yoshinaga Y."/>
            <person name="Martin F.M."/>
            <person name="Grigoriev I.V."/>
            <person name="Hibbett D.S."/>
        </authorList>
    </citation>
    <scope>NUCLEOTIDE SEQUENCE [LARGE SCALE GENOMIC DNA]</scope>
    <source>
        <strain evidence="3 4">93-53</strain>
    </source>
</reference>
<dbReference type="Gene3D" id="1.10.1410.10">
    <property type="match status" value="2"/>
</dbReference>
<dbReference type="Pfam" id="PF22600">
    <property type="entry name" value="MTPAP-like_central"/>
    <property type="match status" value="1"/>
</dbReference>
<feature type="compositionally biased region" description="Basic and acidic residues" evidence="1">
    <location>
        <begin position="538"/>
        <end position="549"/>
    </location>
</feature>
<feature type="region of interest" description="Disordered" evidence="1">
    <location>
        <begin position="1276"/>
        <end position="1307"/>
    </location>
</feature>
<sequence length="1317" mass="149582">MNFSSLRLTASIRWYESCLKLCSRNNTPIQPKRLFSNAPPCRQQSLYTPYVRPLNQEQLKTIRKAQMREEPQFHIRYKKDVEFFLSRSTSTEARMNERDSLRSRLESTVKSRFGDEYGVEDISMWRYGQDLHHAPLEYAIVDTKHPQGLSSHDDLQDLPPVYDPVAVSNALLKVGYKGYFHEPSFRSWEETLQFEDDEPILPSPATVKEWPRYERANTKELCYPPTLHGTSPIDFKLTLPGPTILPLTQLLKAYLDYSIQVKTLTSIYFLWARSLAIHDLSPVCVALMVIQYYQQSVGMQSLQRTAPTKDVDPAYVWVPQMYADEVSEKVLAYWDRGIYRPVDEVLDELQWNHAPYQIDVSFWNPPRPKTSTTIGMHSYNFARSLINGMQYVKTHALSVREGDALSRREARSKVFPIDVYNDSVGEIDGNWCNPTRWLADALVVQDPFVFTQNHAGSMSKAMMQYFFYYMSRTAHIIKAGNPFFDIFGPYIDLAQSHEGGALRDRAPHISIGGEAAARTTAPSFTDDDDVPFSRRRRDASVNDSKKTSSMEDEDVPFSRRRRGEASLNGSKRTSSMDDEDVPFSRRRREEAPVDDPDRMSSMDDDDVPFSRRRRGEASLNDSKRTSSTEDEDVPFSRRRGEESSIDNADSTIDINDDDVPPRRGRKSTVPFDNSDGTRTSSYHANRRESSMRRSGSSGFNRGYHSSAVQSETGANRSQTLRWRYEGSTVGWVPVERDDTRSIDEETLNALLPPSVPDEVHKMRGETLKRVQHIIAKNYKPLYLLEPFGSVCTGIDSPTSDIDIVIIDEDRPQGFEQAESKKGIPPIYDVAALGRVMRKARFRNVQSISRASVPIVKCKDPVNGLACDINVNERLGLVNSKLIRHYLDLNPVLRPMIRFLKTWAKSLGLNDPSGENGSPTFSSYALTLMTIGWFQICGLLPNLQAGVKEMHSGANSFFYAEIAIKNKKSKGVTRVKCDLRFREVVNWQPSETEIDLLEVLKDWFNYWGVEHKYRPTVMSVSHGGVLTREQALDSWAMLCQDPARYETSKKDGKLIAVARANSAAVEDDVVEGEMFVEESSEDMTAEEDEETSPDDWDTEDGKPPVGWPFKPEVTPEELRSVKDGENEGYSLDRLNTEDRSSSPGWALELDANIEKLHPIDAGSPAAEHARQELLEERQSLDERIARRLPSQDDAQPFESARALSRKEIAKRLGKGALSRWMESPLCVGDPFVPLKNVTGSIAYREVARFSAECRTALTFLESDGGLEHILEGFVRRRRTKPRTQLKSKSKTKSNRQAKRTRTHADATEDLEAIHSSVL</sequence>
<dbReference type="Proteomes" id="UP000076871">
    <property type="component" value="Unassembled WGS sequence"/>
</dbReference>
<dbReference type="RefSeq" id="XP_040761361.1">
    <property type="nucleotide sequence ID" value="XM_040914588.1"/>
</dbReference>
<protein>
    <recommendedName>
        <fullName evidence="2">Poly(A) RNA polymerase mitochondrial-like central palm domain-containing protein</fullName>
    </recommendedName>
</protein>
<feature type="compositionally biased region" description="Polar residues" evidence="1">
    <location>
        <begin position="670"/>
        <end position="683"/>
    </location>
</feature>
<dbReference type="InParanoid" id="A0A165CWX9"/>
<accession>A0A165CWX9</accession>
<evidence type="ECO:0000313" key="4">
    <source>
        <dbReference type="Proteomes" id="UP000076871"/>
    </source>
</evidence>
<name>A0A165CWX9_9APHY</name>
<dbReference type="InterPro" id="IPR054708">
    <property type="entry name" value="MTPAP-like_central"/>
</dbReference>
<organism evidence="3 4">
    <name type="scientific">Laetiporus sulphureus 93-53</name>
    <dbReference type="NCBI Taxonomy" id="1314785"/>
    <lineage>
        <taxon>Eukaryota</taxon>
        <taxon>Fungi</taxon>
        <taxon>Dikarya</taxon>
        <taxon>Basidiomycota</taxon>
        <taxon>Agaricomycotina</taxon>
        <taxon>Agaricomycetes</taxon>
        <taxon>Polyporales</taxon>
        <taxon>Laetiporus</taxon>
    </lineage>
</organism>
<dbReference type="PANTHER" id="PTHR12271:SF40">
    <property type="entry name" value="POLY(A) RNA POLYMERASE GLD2"/>
    <property type="match status" value="1"/>
</dbReference>
<dbReference type="SUPFAM" id="SSF81301">
    <property type="entry name" value="Nucleotidyltransferase"/>
    <property type="match status" value="1"/>
</dbReference>
<keyword evidence="4" id="KW-1185">Reference proteome</keyword>
<dbReference type="STRING" id="1314785.A0A165CWX9"/>